<feature type="region of interest" description="Disordered" evidence="1">
    <location>
        <begin position="65"/>
        <end position="84"/>
    </location>
</feature>
<reference evidence="2 3" key="1">
    <citation type="journal article" date="2021" name="Nat. Plants">
        <title>The Taxus genome provides insights into paclitaxel biosynthesis.</title>
        <authorList>
            <person name="Xiong X."/>
            <person name="Gou J."/>
            <person name="Liao Q."/>
            <person name="Li Y."/>
            <person name="Zhou Q."/>
            <person name="Bi G."/>
            <person name="Li C."/>
            <person name="Du R."/>
            <person name="Wang X."/>
            <person name="Sun T."/>
            <person name="Guo L."/>
            <person name="Liang H."/>
            <person name="Lu P."/>
            <person name="Wu Y."/>
            <person name="Zhang Z."/>
            <person name="Ro D.K."/>
            <person name="Shang Y."/>
            <person name="Huang S."/>
            <person name="Yan J."/>
        </authorList>
    </citation>
    <scope>NUCLEOTIDE SEQUENCE [LARGE SCALE GENOMIC DNA]</scope>
    <source>
        <strain evidence="2">Ta-2019</strain>
    </source>
</reference>
<feature type="region of interest" description="Disordered" evidence="1">
    <location>
        <begin position="1"/>
        <end position="23"/>
    </location>
</feature>
<feature type="non-terminal residue" evidence="2">
    <location>
        <position position="84"/>
    </location>
</feature>
<keyword evidence="3" id="KW-1185">Reference proteome</keyword>
<evidence type="ECO:0000313" key="2">
    <source>
        <dbReference type="EMBL" id="KAH9302711.1"/>
    </source>
</evidence>
<feature type="non-terminal residue" evidence="2">
    <location>
        <position position="1"/>
    </location>
</feature>
<feature type="compositionally biased region" description="Basic and acidic residues" evidence="1">
    <location>
        <begin position="65"/>
        <end position="74"/>
    </location>
</feature>
<proteinExistence type="predicted"/>
<feature type="compositionally biased region" description="Acidic residues" evidence="1">
    <location>
        <begin position="8"/>
        <end position="17"/>
    </location>
</feature>
<comment type="caution">
    <text evidence="2">The sequence shown here is derived from an EMBL/GenBank/DDBJ whole genome shotgun (WGS) entry which is preliminary data.</text>
</comment>
<dbReference type="AlphaFoldDB" id="A0AA38FI20"/>
<sequence length="84" mass="9492">DTNYEEPLSQDEDDQDVSELTGNSTIGYMEFEYEESDEEESTQGYVSGESYAFFTHSKGKEAKITAEKQKEKAVETPPPTIAKR</sequence>
<dbReference type="Proteomes" id="UP000824469">
    <property type="component" value="Unassembled WGS sequence"/>
</dbReference>
<name>A0AA38FI20_TAXCH</name>
<organism evidence="2 3">
    <name type="scientific">Taxus chinensis</name>
    <name type="common">Chinese yew</name>
    <name type="synonym">Taxus wallichiana var. chinensis</name>
    <dbReference type="NCBI Taxonomy" id="29808"/>
    <lineage>
        <taxon>Eukaryota</taxon>
        <taxon>Viridiplantae</taxon>
        <taxon>Streptophyta</taxon>
        <taxon>Embryophyta</taxon>
        <taxon>Tracheophyta</taxon>
        <taxon>Spermatophyta</taxon>
        <taxon>Pinopsida</taxon>
        <taxon>Pinidae</taxon>
        <taxon>Conifers II</taxon>
        <taxon>Cupressales</taxon>
        <taxon>Taxaceae</taxon>
        <taxon>Taxus</taxon>
    </lineage>
</organism>
<gene>
    <name evidence="2" type="ORF">KI387_014294</name>
</gene>
<accession>A0AA38FI20</accession>
<evidence type="ECO:0000256" key="1">
    <source>
        <dbReference type="SAM" id="MobiDB-lite"/>
    </source>
</evidence>
<dbReference type="EMBL" id="JAHRHJ020000009">
    <property type="protein sequence ID" value="KAH9302711.1"/>
    <property type="molecule type" value="Genomic_DNA"/>
</dbReference>
<evidence type="ECO:0000313" key="3">
    <source>
        <dbReference type="Proteomes" id="UP000824469"/>
    </source>
</evidence>
<protein>
    <submittedName>
        <fullName evidence="2">Uncharacterized protein</fullName>
    </submittedName>
</protein>